<feature type="region of interest" description="Disordered" evidence="1">
    <location>
        <begin position="172"/>
        <end position="192"/>
    </location>
</feature>
<name>A0ABR2HQQ1_9PEZI</name>
<evidence type="ECO:0000313" key="2">
    <source>
        <dbReference type="EMBL" id="KAK8851341.1"/>
    </source>
</evidence>
<keyword evidence="3" id="KW-1185">Reference proteome</keyword>
<comment type="caution">
    <text evidence="2">The sequence shown here is derived from an EMBL/GenBank/DDBJ whole genome shotgun (WGS) entry which is preliminary data.</text>
</comment>
<organism evidence="2 3">
    <name type="scientific">Apiospora arundinis</name>
    <dbReference type="NCBI Taxonomy" id="335852"/>
    <lineage>
        <taxon>Eukaryota</taxon>
        <taxon>Fungi</taxon>
        <taxon>Dikarya</taxon>
        <taxon>Ascomycota</taxon>
        <taxon>Pezizomycotina</taxon>
        <taxon>Sordariomycetes</taxon>
        <taxon>Xylariomycetidae</taxon>
        <taxon>Amphisphaeriales</taxon>
        <taxon>Apiosporaceae</taxon>
        <taxon>Apiospora</taxon>
    </lineage>
</organism>
<protein>
    <submittedName>
        <fullName evidence="2">Uncharacterized protein</fullName>
    </submittedName>
</protein>
<evidence type="ECO:0000256" key="1">
    <source>
        <dbReference type="SAM" id="MobiDB-lite"/>
    </source>
</evidence>
<reference evidence="2 3" key="1">
    <citation type="journal article" date="2024" name="IMA Fungus">
        <title>Apiospora arundinis, a panoply of carbohydrate-active enzymes and secondary metabolites.</title>
        <authorList>
            <person name="Sorensen T."/>
            <person name="Petersen C."/>
            <person name="Muurmann A.T."/>
            <person name="Christiansen J.V."/>
            <person name="Brundto M.L."/>
            <person name="Overgaard C.K."/>
            <person name="Boysen A.T."/>
            <person name="Wollenberg R.D."/>
            <person name="Larsen T.O."/>
            <person name="Sorensen J.L."/>
            <person name="Nielsen K.L."/>
            <person name="Sondergaard T.E."/>
        </authorList>
    </citation>
    <scope>NUCLEOTIDE SEQUENCE [LARGE SCALE GENOMIC DNA]</scope>
    <source>
        <strain evidence="2 3">AAU 773</strain>
    </source>
</reference>
<accession>A0ABR2HQQ1</accession>
<dbReference type="EMBL" id="JAPCWZ010000009">
    <property type="protein sequence ID" value="KAK8851341.1"/>
    <property type="molecule type" value="Genomic_DNA"/>
</dbReference>
<sequence>MLITDTAANGHCWFARTIRSILCQANSSCRENAILSLDPTQLSGSHARYFNDLLVVVSQSSINPRSSTLLLSANLLGYLPLPTQNNKNNSSITNPVGGPQSLPAYLPSAVAKPAAQELYATNTTRQVYIHSIHSLKMIDPRSMESLYEHFSAQEQHQPIMHHQNAFEHSAALEEKNNSKPSPVSGGETHRPAATRSHRSFWFFWRADVSR</sequence>
<evidence type="ECO:0000313" key="3">
    <source>
        <dbReference type="Proteomes" id="UP001390339"/>
    </source>
</evidence>
<gene>
    <name evidence="2" type="ORF">PGQ11_013820</name>
</gene>
<proteinExistence type="predicted"/>
<dbReference type="Proteomes" id="UP001390339">
    <property type="component" value="Unassembled WGS sequence"/>
</dbReference>